<dbReference type="AlphaFoldDB" id="A0AB39SP27"/>
<name>A0AB39SP27_9ACTN</name>
<evidence type="ECO:0000313" key="2">
    <source>
        <dbReference type="EMBL" id="XDQ68078.1"/>
    </source>
</evidence>
<gene>
    <name evidence="2" type="ORF">AB5J50_48530</name>
</gene>
<sequence length="795" mass="85210">MLAYLGNALRVRFDSTGSIADLNAAISALRAAVKGTPGNDPHRAGHLDFLGRALLVRFQRTGTQADLDAAITVGREAVTATPAGHPDRASHLNDLGNTLQVRFQRTGSAADLDAAVGMFREAVDATPADLPYRAIYLTSLGNALKATYERTQHAVDLDAAIDSLRAAVELVPADHHDRLKYLHNLGRALEARFAHTGEEADRGAAVSVYVRAWESDSATPSNRISAAGAVAALLAEPDPGRAAGLLEAAVRLLPEVAPRQLDRDDQQFELGGYAGLAGDAAALALADPRRSERERAARALSLLETGRAVLLSQALDTRSDLTDLQQQHPSLAARFVELRNRLDHPAEANAPTGLSNGSVDTLLSGQDRIGQDRLRLAREFAATLNEIRADEEFSSFGLPPSTDELLTQTDQGPVVVFNVSPYHSDALLLTSDGINAVPLPELRHAALIDRINAFHQALHSAAASGTSAVQRREAQATLTQILQWLWDVATGPVLTVLGHHHSHPGSGTWPRVWWAPGGLLGLLPVHAAGYHADPADDPERRTVLDRVVSSYTPTVRALRYSRQQATSAPPESARALVVAMPTTPHLAHHGRLRYVPAEVSMLHKHLPEVVLLREPDPDSDPAEPSVPLPTKSNVLAQLPGCPIAHFACHGASHPADPSKSLLLLHDHDNDPFTVASLAPIRLGRAQLAYLSACRTATIEATRLLDESIHLASAFQLAGFPHVIGTLWEINDQIAATVADAFYAHLKNDQGILDTGRAAYALHHAIRAVRDGLGLPDGLNRIRTPSLWAAYLHAGA</sequence>
<reference evidence="2" key="1">
    <citation type="submission" date="2024-07" db="EMBL/GenBank/DDBJ databases">
        <authorList>
            <person name="Yu S.T."/>
        </authorList>
    </citation>
    <scope>NUCLEOTIDE SEQUENCE</scope>
    <source>
        <strain evidence="2">R35</strain>
    </source>
</reference>
<feature type="domain" description="CHAT" evidence="1">
    <location>
        <begin position="481"/>
        <end position="794"/>
    </location>
</feature>
<accession>A0AB39SP27</accession>
<protein>
    <submittedName>
        <fullName evidence="2">CHAT domain-containing protein</fullName>
    </submittedName>
</protein>
<proteinExistence type="predicted"/>
<dbReference type="InterPro" id="IPR011990">
    <property type="entry name" value="TPR-like_helical_dom_sf"/>
</dbReference>
<dbReference type="EMBL" id="CP163440">
    <property type="protein sequence ID" value="XDQ68078.1"/>
    <property type="molecule type" value="Genomic_DNA"/>
</dbReference>
<organism evidence="2">
    <name type="scientific">Streptomyces sp. R35</name>
    <dbReference type="NCBI Taxonomy" id="3238630"/>
    <lineage>
        <taxon>Bacteria</taxon>
        <taxon>Bacillati</taxon>
        <taxon>Actinomycetota</taxon>
        <taxon>Actinomycetes</taxon>
        <taxon>Kitasatosporales</taxon>
        <taxon>Streptomycetaceae</taxon>
        <taxon>Streptomyces</taxon>
    </lineage>
</organism>
<dbReference type="InterPro" id="IPR024983">
    <property type="entry name" value="CHAT_dom"/>
</dbReference>
<dbReference type="SUPFAM" id="SSF48452">
    <property type="entry name" value="TPR-like"/>
    <property type="match status" value="1"/>
</dbReference>
<dbReference type="Gene3D" id="1.25.40.10">
    <property type="entry name" value="Tetratricopeptide repeat domain"/>
    <property type="match status" value="1"/>
</dbReference>
<evidence type="ECO:0000259" key="1">
    <source>
        <dbReference type="Pfam" id="PF12770"/>
    </source>
</evidence>
<dbReference type="Pfam" id="PF12770">
    <property type="entry name" value="CHAT"/>
    <property type="match status" value="1"/>
</dbReference>
<dbReference type="RefSeq" id="WP_369264913.1">
    <property type="nucleotide sequence ID" value="NZ_CP163440.1"/>
</dbReference>